<dbReference type="SUPFAM" id="SSF47413">
    <property type="entry name" value="lambda repressor-like DNA-binding domains"/>
    <property type="match status" value="1"/>
</dbReference>
<organism evidence="2">
    <name type="scientific">bioreactor metagenome</name>
    <dbReference type="NCBI Taxonomy" id="1076179"/>
    <lineage>
        <taxon>unclassified sequences</taxon>
        <taxon>metagenomes</taxon>
        <taxon>ecological metagenomes</taxon>
    </lineage>
</organism>
<evidence type="ECO:0000259" key="1">
    <source>
        <dbReference type="PROSITE" id="PS50943"/>
    </source>
</evidence>
<accession>A0A645CMT2</accession>
<feature type="domain" description="HTH cro/C1-type" evidence="1">
    <location>
        <begin position="22"/>
        <end position="74"/>
    </location>
</feature>
<dbReference type="EMBL" id="VSSQ01028475">
    <property type="protein sequence ID" value="MPM78207.1"/>
    <property type="molecule type" value="Genomic_DNA"/>
</dbReference>
<reference evidence="2" key="1">
    <citation type="submission" date="2019-08" db="EMBL/GenBank/DDBJ databases">
        <authorList>
            <person name="Kucharzyk K."/>
            <person name="Murdoch R.W."/>
            <person name="Higgins S."/>
            <person name="Loffler F."/>
        </authorList>
    </citation>
    <scope>NUCLEOTIDE SEQUENCE</scope>
</reference>
<evidence type="ECO:0000313" key="2">
    <source>
        <dbReference type="EMBL" id="MPM78207.1"/>
    </source>
</evidence>
<name>A0A645CMT2_9ZZZZ</name>
<dbReference type="SMART" id="SM00530">
    <property type="entry name" value="HTH_XRE"/>
    <property type="match status" value="1"/>
</dbReference>
<dbReference type="AlphaFoldDB" id="A0A645CMT2"/>
<gene>
    <name evidence="2" type="ORF">SDC9_125218</name>
</gene>
<dbReference type="Pfam" id="PF01381">
    <property type="entry name" value="HTH_3"/>
    <property type="match status" value="1"/>
</dbReference>
<proteinExistence type="predicted"/>
<sequence length="105" mass="11997">MHINTIINSSPESILKGIAERVKERRLELNLTQKAFAKRAGVGYDAYRNFENSGEITLKNLVLCAIALDDTESFAALFTKKSYQTLDEIINEYEVKKRKRGSRNE</sequence>
<dbReference type="PROSITE" id="PS50943">
    <property type="entry name" value="HTH_CROC1"/>
    <property type="match status" value="1"/>
</dbReference>
<dbReference type="InterPro" id="IPR010982">
    <property type="entry name" value="Lambda_DNA-bd_dom_sf"/>
</dbReference>
<protein>
    <recommendedName>
        <fullName evidence="1">HTH cro/C1-type domain-containing protein</fullName>
    </recommendedName>
</protein>
<dbReference type="CDD" id="cd00093">
    <property type="entry name" value="HTH_XRE"/>
    <property type="match status" value="1"/>
</dbReference>
<dbReference type="Gene3D" id="1.10.260.40">
    <property type="entry name" value="lambda repressor-like DNA-binding domains"/>
    <property type="match status" value="1"/>
</dbReference>
<comment type="caution">
    <text evidence="2">The sequence shown here is derived from an EMBL/GenBank/DDBJ whole genome shotgun (WGS) entry which is preliminary data.</text>
</comment>
<dbReference type="InterPro" id="IPR001387">
    <property type="entry name" value="Cro/C1-type_HTH"/>
</dbReference>
<dbReference type="GO" id="GO:0003677">
    <property type="term" value="F:DNA binding"/>
    <property type="evidence" value="ECO:0007669"/>
    <property type="project" value="InterPro"/>
</dbReference>